<protein>
    <submittedName>
        <fullName evidence="8">Spastin</fullName>
        <ecNumber evidence="8">3.6.4.3</ecNumber>
    </submittedName>
</protein>
<dbReference type="InterPro" id="IPR050304">
    <property type="entry name" value="MT-severing_AAA_ATPase"/>
</dbReference>
<organism evidence="8 9">
    <name type="scientific">Fistulifera solaris</name>
    <name type="common">Oleaginous diatom</name>
    <dbReference type="NCBI Taxonomy" id="1519565"/>
    <lineage>
        <taxon>Eukaryota</taxon>
        <taxon>Sar</taxon>
        <taxon>Stramenopiles</taxon>
        <taxon>Ochrophyta</taxon>
        <taxon>Bacillariophyta</taxon>
        <taxon>Bacillariophyceae</taxon>
        <taxon>Bacillariophycidae</taxon>
        <taxon>Naviculales</taxon>
        <taxon>Naviculaceae</taxon>
        <taxon>Fistulifera</taxon>
    </lineage>
</organism>
<dbReference type="Pfam" id="PF09336">
    <property type="entry name" value="Vps4_C"/>
    <property type="match status" value="1"/>
</dbReference>
<dbReference type="InterPro" id="IPR003959">
    <property type="entry name" value="ATPase_AAA_core"/>
</dbReference>
<gene>
    <name evidence="8" type="ORF">FisN_4Lh069</name>
</gene>
<dbReference type="OrthoDB" id="29072at2759"/>
<evidence type="ECO:0000313" key="9">
    <source>
        <dbReference type="Proteomes" id="UP000198406"/>
    </source>
</evidence>
<evidence type="ECO:0000259" key="7">
    <source>
        <dbReference type="SMART" id="SM00382"/>
    </source>
</evidence>
<comment type="similarity">
    <text evidence="1 5">Belongs to the AAA ATPase family.</text>
</comment>
<keyword evidence="3 5" id="KW-0067">ATP-binding</keyword>
<dbReference type="GO" id="GO:0016887">
    <property type="term" value="F:ATP hydrolysis activity"/>
    <property type="evidence" value="ECO:0007669"/>
    <property type="project" value="InterPro"/>
</dbReference>
<feature type="region of interest" description="Disordered" evidence="6">
    <location>
        <begin position="119"/>
        <end position="190"/>
    </location>
</feature>
<keyword evidence="4" id="KW-0175">Coiled coil</keyword>
<dbReference type="PROSITE" id="PS00674">
    <property type="entry name" value="AAA"/>
    <property type="match status" value="1"/>
</dbReference>
<dbReference type="SMART" id="SM00382">
    <property type="entry name" value="AAA"/>
    <property type="match status" value="1"/>
</dbReference>
<dbReference type="EC" id="3.6.4.3" evidence="8"/>
<dbReference type="AlphaFoldDB" id="A0A1Z5JZR0"/>
<keyword evidence="2 5" id="KW-0547">Nucleotide-binding</keyword>
<dbReference type="FunFam" id="1.10.8.60:FF:000022">
    <property type="entry name" value="Fidgetin like 1"/>
    <property type="match status" value="1"/>
</dbReference>
<keyword evidence="8" id="KW-0378">Hydrolase</keyword>
<dbReference type="CDD" id="cd19509">
    <property type="entry name" value="RecA-like_VPS4-like"/>
    <property type="match status" value="1"/>
</dbReference>
<dbReference type="EMBL" id="BDSP01000136">
    <property type="protein sequence ID" value="GAX19352.1"/>
    <property type="molecule type" value="Genomic_DNA"/>
</dbReference>
<dbReference type="Pfam" id="PF00004">
    <property type="entry name" value="AAA"/>
    <property type="match status" value="1"/>
</dbReference>
<dbReference type="PANTHER" id="PTHR23074:SF17">
    <property type="entry name" value="FIDGETIN-LIKE PROTEIN 1"/>
    <property type="match status" value="1"/>
</dbReference>
<evidence type="ECO:0000256" key="3">
    <source>
        <dbReference type="ARBA" id="ARBA00022840"/>
    </source>
</evidence>
<evidence type="ECO:0000256" key="2">
    <source>
        <dbReference type="ARBA" id="ARBA00022741"/>
    </source>
</evidence>
<comment type="caution">
    <text evidence="8">The sequence shown here is derived from an EMBL/GenBank/DDBJ whole genome shotgun (WGS) entry which is preliminary data.</text>
</comment>
<evidence type="ECO:0000256" key="1">
    <source>
        <dbReference type="ARBA" id="ARBA00006914"/>
    </source>
</evidence>
<proteinExistence type="inferred from homology"/>
<dbReference type="InterPro" id="IPR027417">
    <property type="entry name" value="P-loop_NTPase"/>
</dbReference>
<feature type="compositionally biased region" description="Polar residues" evidence="6">
    <location>
        <begin position="145"/>
        <end position="156"/>
    </location>
</feature>
<reference evidence="8 9" key="1">
    <citation type="journal article" date="2015" name="Plant Cell">
        <title>Oil accumulation by the oleaginous diatom Fistulifera solaris as revealed by the genome and transcriptome.</title>
        <authorList>
            <person name="Tanaka T."/>
            <person name="Maeda Y."/>
            <person name="Veluchamy A."/>
            <person name="Tanaka M."/>
            <person name="Abida H."/>
            <person name="Marechal E."/>
            <person name="Bowler C."/>
            <person name="Muto M."/>
            <person name="Sunaga Y."/>
            <person name="Tanaka M."/>
            <person name="Yoshino T."/>
            <person name="Taniguchi T."/>
            <person name="Fukuda Y."/>
            <person name="Nemoto M."/>
            <person name="Matsumoto M."/>
            <person name="Wong P.S."/>
            <person name="Aburatani S."/>
            <person name="Fujibuchi W."/>
        </authorList>
    </citation>
    <scope>NUCLEOTIDE SEQUENCE [LARGE SCALE GENOMIC DNA]</scope>
    <source>
        <strain evidence="8 9">JPCC DA0580</strain>
    </source>
</reference>
<dbReference type="FunFam" id="3.40.50.300:FF:001025">
    <property type="entry name" value="ATPase family, AAA domain-containing 2B"/>
    <property type="match status" value="1"/>
</dbReference>
<dbReference type="SUPFAM" id="SSF52540">
    <property type="entry name" value="P-loop containing nucleoside triphosphate hydrolases"/>
    <property type="match status" value="1"/>
</dbReference>
<evidence type="ECO:0000313" key="8">
    <source>
        <dbReference type="EMBL" id="GAX19352.1"/>
    </source>
</evidence>
<dbReference type="InterPro" id="IPR003960">
    <property type="entry name" value="ATPase_AAA_CS"/>
</dbReference>
<dbReference type="InterPro" id="IPR003593">
    <property type="entry name" value="AAA+_ATPase"/>
</dbReference>
<feature type="domain" description="AAA+ ATPase" evidence="7">
    <location>
        <begin position="244"/>
        <end position="381"/>
    </location>
</feature>
<dbReference type="GO" id="GO:0005524">
    <property type="term" value="F:ATP binding"/>
    <property type="evidence" value="ECO:0007669"/>
    <property type="project" value="UniProtKB-KW"/>
</dbReference>
<dbReference type="Gene3D" id="1.20.58.80">
    <property type="entry name" value="Phosphotransferase system, lactose/cellobiose-type IIA subunit"/>
    <property type="match status" value="1"/>
</dbReference>
<feature type="region of interest" description="Disordered" evidence="6">
    <location>
        <begin position="37"/>
        <end position="56"/>
    </location>
</feature>
<dbReference type="InterPro" id="IPR015415">
    <property type="entry name" value="Spast_Vps4_C"/>
</dbReference>
<keyword evidence="9" id="KW-1185">Reference proteome</keyword>
<evidence type="ECO:0000256" key="4">
    <source>
        <dbReference type="ARBA" id="ARBA00023054"/>
    </source>
</evidence>
<dbReference type="Gene3D" id="3.40.50.300">
    <property type="entry name" value="P-loop containing nucleotide triphosphate hydrolases"/>
    <property type="match status" value="1"/>
</dbReference>
<dbReference type="InParanoid" id="A0A1Z5JZR0"/>
<dbReference type="PANTHER" id="PTHR23074">
    <property type="entry name" value="AAA DOMAIN-CONTAINING"/>
    <property type="match status" value="1"/>
</dbReference>
<sequence>MERWRSVLGVRQKSNNGTEEKLNQQDRYQNDLKQAQALQSSRRKTQNHHNTTDNSVLLGLQGLEQAEKLHDTDIDEALSLYELSLEVLIRFLKNRDSTTTSHELETLQARVFQAMSSAEALKAKQPQRHAHSPSSKSRESKHHQLTQALTNVINTPQKRKNNLPAPKATINVRGLPKTATPSPPGSDSNSAIRQTVLDELYVNPEDLQKTKWQDIAGLDSVKQSLQEAAILPLMRPDLFTGLRKPQNILLWGPPGTGKTMLVRAVARESKSNLFVCSASSLTSKWMGEAEKLARALFSVAAEISPSIVFIDEMDSLLSIRKSDGEHEASRRLKTEFMVQMDGVNGDDEQRVLVLACTNCPWDIDSAVLRRFPRRLLVPLPDKEARLGLIKNLLRKAGKHSLSSRDLQRVVKCTQGFSCSDITAIASEAAFGPLRSLGDMDAIRKANVKDVRPISIKDFDSALEQATKSVSTSQLKRYAEWKEEQAAA</sequence>
<name>A0A1Z5JZR0_FISSO</name>
<feature type="region of interest" description="Disordered" evidence="6">
    <location>
        <begin position="1"/>
        <end position="26"/>
    </location>
</feature>
<dbReference type="Proteomes" id="UP000198406">
    <property type="component" value="Unassembled WGS sequence"/>
</dbReference>
<evidence type="ECO:0000256" key="6">
    <source>
        <dbReference type="SAM" id="MobiDB-lite"/>
    </source>
</evidence>
<dbReference type="Gene3D" id="1.10.8.60">
    <property type="match status" value="1"/>
</dbReference>
<evidence type="ECO:0000256" key="5">
    <source>
        <dbReference type="RuleBase" id="RU003651"/>
    </source>
</evidence>
<accession>A0A1Z5JZR0</accession>